<protein>
    <submittedName>
        <fullName evidence="4">Uncharacterized protein LOC108628530 isoform X1</fullName>
    </submittedName>
</protein>
<feature type="transmembrane region" description="Helical" evidence="2">
    <location>
        <begin position="80"/>
        <end position="97"/>
    </location>
</feature>
<dbReference type="RefSeq" id="XP_026672363.1">
    <property type="nucleotide sequence ID" value="XM_026816562.1"/>
</dbReference>
<proteinExistence type="predicted"/>
<evidence type="ECO:0000256" key="2">
    <source>
        <dbReference type="SAM" id="Phobius"/>
    </source>
</evidence>
<gene>
    <name evidence="4" type="primary">LOC108628530</name>
</gene>
<feature type="compositionally biased region" description="Acidic residues" evidence="1">
    <location>
        <begin position="24"/>
        <end position="33"/>
    </location>
</feature>
<feature type="transmembrane region" description="Helical" evidence="2">
    <location>
        <begin position="103"/>
        <end position="124"/>
    </location>
</feature>
<evidence type="ECO:0000313" key="4">
    <source>
        <dbReference type="RefSeq" id="XP_026672363.1"/>
    </source>
</evidence>
<dbReference type="GeneID" id="108628530"/>
<dbReference type="Proteomes" id="UP000694925">
    <property type="component" value="Unplaced"/>
</dbReference>
<name>A0AAJ7S7K3_9HYME</name>
<evidence type="ECO:0000256" key="1">
    <source>
        <dbReference type="SAM" id="MobiDB-lite"/>
    </source>
</evidence>
<organism evidence="3 4">
    <name type="scientific">Ceratina calcarata</name>
    <dbReference type="NCBI Taxonomy" id="156304"/>
    <lineage>
        <taxon>Eukaryota</taxon>
        <taxon>Metazoa</taxon>
        <taxon>Ecdysozoa</taxon>
        <taxon>Arthropoda</taxon>
        <taxon>Hexapoda</taxon>
        <taxon>Insecta</taxon>
        <taxon>Pterygota</taxon>
        <taxon>Neoptera</taxon>
        <taxon>Endopterygota</taxon>
        <taxon>Hymenoptera</taxon>
        <taxon>Apocrita</taxon>
        <taxon>Aculeata</taxon>
        <taxon>Apoidea</taxon>
        <taxon>Anthophila</taxon>
        <taxon>Apidae</taxon>
        <taxon>Ceratina</taxon>
        <taxon>Zadontomerus</taxon>
    </lineage>
</organism>
<keyword evidence="3" id="KW-1185">Reference proteome</keyword>
<keyword evidence="2" id="KW-0812">Transmembrane</keyword>
<dbReference type="AlphaFoldDB" id="A0AAJ7S7K3"/>
<evidence type="ECO:0000313" key="3">
    <source>
        <dbReference type="Proteomes" id="UP000694925"/>
    </source>
</evidence>
<keyword evidence="2" id="KW-1133">Transmembrane helix</keyword>
<keyword evidence="2" id="KW-0472">Membrane</keyword>
<feature type="region of interest" description="Disordered" evidence="1">
    <location>
        <begin position="1"/>
        <end position="51"/>
    </location>
</feature>
<dbReference type="KEGG" id="ccal:108628530"/>
<reference evidence="4" key="1">
    <citation type="submission" date="2025-08" db="UniProtKB">
        <authorList>
            <consortium name="RefSeq"/>
        </authorList>
    </citation>
    <scope>IDENTIFICATION</scope>
    <source>
        <tissue evidence="4">Whole body</tissue>
    </source>
</reference>
<sequence>MYTLVADLETGDRSHAAAAQPPTEEADGDDSDESSSCQLGNDDSKPDTMAAEEGALSGGLGAKLKCPTPISRLRVEKIEGGLMVAGVVIAANCQIALPAFGFLFMLVGAVLTGTYIPFCSYSSFSPIFRLSAMLRETVACSVCLVFDVANHTGYHRVSIDRVGKPGR</sequence>
<accession>A0AAJ7S7K3</accession>